<evidence type="ECO:0000313" key="3">
    <source>
        <dbReference type="EMBL" id="MQR51724.1"/>
    </source>
</evidence>
<proteinExistence type="predicted"/>
<gene>
    <name evidence="3" type="ORF">F2P40_20855</name>
    <name evidence="4" type="ORF">F4T87_18070</name>
</gene>
<evidence type="ECO:0000256" key="1">
    <source>
        <dbReference type="SAM" id="MobiDB-lite"/>
    </source>
</evidence>
<dbReference type="EMBL" id="WIOC01000061">
    <property type="protein sequence ID" value="MQR51724.1"/>
    <property type="molecule type" value="Genomic_DNA"/>
</dbReference>
<dbReference type="EMBL" id="VYTF01000031">
    <property type="protein sequence ID" value="MQZ28898.1"/>
    <property type="molecule type" value="Genomic_DNA"/>
</dbReference>
<sequence length="204" mass="23054">MNNRKYLGFLFDAKHQNKRLWMLVGGLTIIVFILSAKLYKTENNEKTIIVPSSFNKPFSVKGNEYSNEYKEQVVLFVLNNLLTFQPSNAKYQFGEVLRWVHPKDYPTLKAKLNAELRKIIADSSSSVFYINGVRVSGDEVIARGEIVGFVGGNEVSRRNASIKVPLDTQNGFYITGWSEVANEADPVQTEQQNENEADLIGDVQ</sequence>
<keyword evidence="2" id="KW-0472">Membrane</keyword>
<dbReference type="InterPro" id="IPR007973">
    <property type="entry name" value="Pilus_assembly_TraE"/>
</dbReference>
<feature type="compositionally biased region" description="Acidic residues" evidence="1">
    <location>
        <begin position="193"/>
        <end position="204"/>
    </location>
</feature>
<feature type="region of interest" description="Disordered" evidence="1">
    <location>
        <begin position="185"/>
        <end position="204"/>
    </location>
</feature>
<keyword evidence="2" id="KW-1133">Transmembrane helix</keyword>
<protein>
    <submittedName>
        <fullName evidence="4">Conjugal transfer protein TraE</fullName>
    </submittedName>
</protein>
<organism evidence="4">
    <name type="scientific">Acinetobacter baumannii</name>
    <dbReference type="NCBI Taxonomy" id="470"/>
    <lineage>
        <taxon>Bacteria</taxon>
        <taxon>Pseudomonadati</taxon>
        <taxon>Pseudomonadota</taxon>
        <taxon>Gammaproteobacteria</taxon>
        <taxon>Moraxellales</taxon>
        <taxon>Moraxellaceae</taxon>
        <taxon>Acinetobacter</taxon>
        <taxon>Acinetobacter calcoaceticus/baumannii complex</taxon>
    </lineage>
</organism>
<accession>A0A646LUZ0</accession>
<evidence type="ECO:0000313" key="5">
    <source>
        <dbReference type="Proteomes" id="UP000461234"/>
    </source>
</evidence>
<dbReference type="Proteomes" id="UP000461234">
    <property type="component" value="Unassembled WGS sequence"/>
</dbReference>
<dbReference type="RefSeq" id="WP_017816850.1">
    <property type="nucleotide sequence ID" value="NZ_CAXNZP010000051.1"/>
</dbReference>
<reference evidence="4" key="1">
    <citation type="submission" date="2019-09" db="EMBL/GenBank/DDBJ databases">
        <title>Distinct mechanisms of dissemination of NDM-1 metallo-beta-betalactamase in Acinetobacter species spp. in Argentina.</title>
        <authorList>
            <person name="Maria R.S."/>
            <person name="Adams M.D."/>
        </authorList>
    </citation>
    <scope>NUCLEOTIDE SEQUENCE</scope>
    <source>
        <strain evidence="4">AMA3</strain>
    </source>
</reference>
<keyword evidence="2" id="KW-0812">Transmembrane</keyword>
<reference evidence="3 5" key="2">
    <citation type="submission" date="2019-10" db="EMBL/GenBank/DDBJ databases">
        <title>Genetic environment of the oxa23 gene and comparative analysis of carbapenem resistant Acinetobacter baumannii isolates belonging to global clone 1, lineage 2 recovered in a burns hospital outbreak in 2012-2013.</title>
        <authorList>
            <person name="Douraghi M."/>
            <person name="Aris P."/>
            <person name="Kenyon J."/>
            <person name="Hamidian M."/>
        </authorList>
    </citation>
    <scope>NUCLEOTIDE SEQUENCE [LARGE SCALE GENOMIC DNA]</scope>
    <source>
        <strain evidence="3 5">ABS103</strain>
    </source>
</reference>
<evidence type="ECO:0000256" key="2">
    <source>
        <dbReference type="SAM" id="Phobius"/>
    </source>
</evidence>
<name>A0A646LUZ0_ACIBA</name>
<dbReference type="Pfam" id="PF05309">
    <property type="entry name" value="TraE"/>
    <property type="match status" value="1"/>
</dbReference>
<evidence type="ECO:0000313" key="4">
    <source>
        <dbReference type="EMBL" id="MQZ28898.1"/>
    </source>
</evidence>
<feature type="transmembrane region" description="Helical" evidence="2">
    <location>
        <begin position="20"/>
        <end position="39"/>
    </location>
</feature>
<comment type="caution">
    <text evidence="4">The sequence shown here is derived from an EMBL/GenBank/DDBJ whole genome shotgun (WGS) entry which is preliminary data.</text>
</comment>
<dbReference type="AlphaFoldDB" id="A0A646LUZ0"/>